<dbReference type="KEGG" id="tet:TTHERM_000442958"/>
<feature type="transmembrane region" description="Helical" evidence="1">
    <location>
        <begin position="288"/>
        <end position="306"/>
    </location>
</feature>
<feature type="transmembrane region" description="Helical" evidence="1">
    <location>
        <begin position="131"/>
        <end position="151"/>
    </location>
</feature>
<dbReference type="Proteomes" id="UP000009168">
    <property type="component" value="Unassembled WGS sequence"/>
</dbReference>
<evidence type="ECO:0000313" key="3">
    <source>
        <dbReference type="Proteomes" id="UP000009168"/>
    </source>
</evidence>
<organism evidence="2 3">
    <name type="scientific">Tetrahymena thermophila (strain SB210)</name>
    <dbReference type="NCBI Taxonomy" id="312017"/>
    <lineage>
        <taxon>Eukaryota</taxon>
        <taxon>Sar</taxon>
        <taxon>Alveolata</taxon>
        <taxon>Ciliophora</taxon>
        <taxon>Intramacronucleata</taxon>
        <taxon>Oligohymenophorea</taxon>
        <taxon>Hymenostomatida</taxon>
        <taxon>Tetrahymenina</taxon>
        <taxon>Tetrahymenidae</taxon>
        <taxon>Tetrahymena</taxon>
    </lineage>
</organism>
<feature type="transmembrane region" description="Helical" evidence="1">
    <location>
        <begin position="82"/>
        <end position="101"/>
    </location>
</feature>
<name>W7XHS6_TETTS</name>
<protein>
    <submittedName>
        <fullName evidence="2">Transmembrane protein, putative</fullName>
    </submittedName>
</protein>
<dbReference type="RefSeq" id="XP_012653473.1">
    <property type="nucleotide sequence ID" value="XM_012798019.1"/>
</dbReference>
<keyword evidence="1" id="KW-0472">Membrane</keyword>
<feature type="transmembrane region" description="Helical" evidence="1">
    <location>
        <begin position="343"/>
        <end position="364"/>
    </location>
</feature>
<gene>
    <name evidence="2" type="ORF">TTHERM_000442958</name>
</gene>
<evidence type="ECO:0000256" key="1">
    <source>
        <dbReference type="SAM" id="Phobius"/>
    </source>
</evidence>
<feature type="transmembrane region" description="Helical" evidence="1">
    <location>
        <begin position="172"/>
        <end position="201"/>
    </location>
</feature>
<dbReference type="InParanoid" id="W7XHS6"/>
<sequence length="440" mass="54040">MEVTLKVNFILDLIFLIPIHFLHQIIHLQVEFYFNLSILEYFINFAFLLFVLTVDLGILALLNYFIIAFFIQDFYFKTECRLLKLILLNCYYLFFIPFHSYQEAFRYQVSMCQIKSFTKDQYFLGFTKSQYFYFLTYLITGLLFFICHQNSTFTKRYQHLQIINIRYFIRDFYFHLQTLQFAFFNLMYLILIKILIWLIYLFTVKNVYHDFFPLNQGAILMILIFFQGKTFLSHQYRYLRQLIKIHIIFIIFVKDPNYYHYILIDLYLNQYNHCLLCLAFTIRCFQKISIFSLCQSHLIFFIFIIYGELDLLVYNQQQNLKVMSDFCFYRQHLSRFFPRYSDFLIVSLDLFFLQFFWILFQSFLYQYYRIFLKVCKYICSQCSFHQSSQCFYLNSHPFKHFASQPSQKNNLKSLTFSKCKNHSHLILYSNDYFSFINFHI</sequence>
<evidence type="ECO:0000313" key="2">
    <source>
        <dbReference type="EMBL" id="EWS74011.1"/>
    </source>
</evidence>
<dbReference type="GeneID" id="24439000"/>
<feature type="transmembrane region" description="Helical" evidence="1">
    <location>
        <begin position="207"/>
        <end position="226"/>
    </location>
</feature>
<feature type="transmembrane region" description="Helical" evidence="1">
    <location>
        <begin position="7"/>
        <end position="26"/>
    </location>
</feature>
<keyword evidence="1 2" id="KW-0812">Transmembrane</keyword>
<dbReference type="AlphaFoldDB" id="W7XHS6"/>
<proteinExistence type="predicted"/>
<feature type="transmembrane region" description="Helical" evidence="1">
    <location>
        <begin position="46"/>
        <end position="70"/>
    </location>
</feature>
<dbReference type="EMBL" id="GG662665">
    <property type="protein sequence ID" value="EWS74011.1"/>
    <property type="molecule type" value="Genomic_DNA"/>
</dbReference>
<accession>W7XHS6</accession>
<keyword evidence="1" id="KW-1133">Transmembrane helix</keyword>
<keyword evidence="3" id="KW-1185">Reference proteome</keyword>
<reference evidence="3" key="1">
    <citation type="journal article" date="2006" name="PLoS Biol.">
        <title>Macronuclear genome sequence of the ciliate Tetrahymena thermophila, a model eukaryote.</title>
        <authorList>
            <person name="Eisen J.A."/>
            <person name="Coyne R.S."/>
            <person name="Wu M."/>
            <person name="Wu D."/>
            <person name="Thiagarajan M."/>
            <person name="Wortman J.R."/>
            <person name="Badger J.H."/>
            <person name="Ren Q."/>
            <person name="Amedeo P."/>
            <person name="Jones K.M."/>
            <person name="Tallon L.J."/>
            <person name="Delcher A.L."/>
            <person name="Salzberg S.L."/>
            <person name="Silva J.C."/>
            <person name="Haas B.J."/>
            <person name="Majoros W.H."/>
            <person name="Farzad M."/>
            <person name="Carlton J.M."/>
            <person name="Smith R.K. Jr."/>
            <person name="Garg J."/>
            <person name="Pearlman R.E."/>
            <person name="Karrer K.M."/>
            <person name="Sun L."/>
            <person name="Manning G."/>
            <person name="Elde N.C."/>
            <person name="Turkewitz A.P."/>
            <person name="Asai D.J."/>
            <person name="Wilkes D.E."/>
            <person name="Wang Y."/>
            <person name="Cai H."/>
            <person name="Collins K."/>
            <person name="Stewart B.A."/>
            <person name="Lee S.R."/>
            <person name="Wilamowska K."/>
            <person name="Weinberg Z."/>
            <person name="Ruzzo W.L."/>
            <person name="Wloga D."/>
            <person name="Gaertig J."/>
            <person name="Frankel J."/>
            <person name="Tsao C.-C."/>
            <person name="Gorovsky M.A."/>
            <person name="Keeling P.J."/>
            <person name="Waller R.F."/>
            <person name="Patron N.J."/>
            <person name="Cherry J.M."/>
            <person name="Stover N.A."/>
            <person name="Krieger C.J."/>
            <person name="del Toro C."/>
            <person name="Ryder H.F."/>
            <person name="Williamson S.C."/>
            <person name="Barbeau R.A."/>
            <person name="Hamilton E.P."/>
            <person name="Orias E."/>
        </authorList>
    </citation>
    <scope>NUCLEOTIDE SEQUENCE [LARGE SCALE GENOMIC DNA]</scope>
    <source>
        <strain evidence="3">SB210</strain>
    </source>
</reference>